<evidence type="ECO:0000313" key="3">
    <source>
        <dbReference type="Proteomes" id="UP001152759"/>
    </source>
</evidence>
<sequence>MRPVSMLLVIAVLYFGDEVYAAAYDEEVYTLVTKLRTFNPCSHTRGIVHTKEELEEKENDCKAAFKEWDDVLPYALRTSSCKNAKHARCHKFIDLPYPVCAVDVPACTTGCGFLGSTESKVMYLKDCVKAVKPRTTRRTKSKP</sequence>
<accession>A0A9P0CDK5</accession>
<dbReference type="KEGG" id="btab:109031471"/>
<dbReference type="AlphaFoldDB" id="A0A9P0CDK5"/>
<evidence type="ECO:0000256" key="1">
    <source>
        <dbReference type="SAM" id="SignalP"/>
    </source>
</evidence>
<evidence type="ECO:0008006" key="4">
    <source>
        <dbReference type="Google" id="ProtNLM"/>
    </source>
</evidence>
<organism evidence="2 3">
    <name type="scientific">Bemisia tabaci</name>
    <name type="common">Sweetpotato whitefly</name>
    <name type="synonym">Aleurodes tabaci</name>
    <dbReference type="NCBI Taxonomy" id="7038"/>
    <lineage>
        <taxon>Eukaryota</taxon>
        <taxon>Metazoa</taxon>
        <taxon>Ecdysozoa</taxon>
        <taxon>Arthropoda</taxon>
        <taxon>Hexapoda</taxon>
        <taxon>Insecta</taxon>
        <taxon>Pterygota</taxon>
        <taxon>Neoptera</taxon>
        <taxon>Paraneoptera</taxon>
        <taxon>Hemiptera</taxon>
        <taxon>Sternorrhyncha</taxon>
        <taxon>Aleyrodoidea</taxon>
        <taxon>Aleyrodidae</taxon>
        <taxon>Aleyrodinae</taxon>
        <taxon>Bemisia</taxon>
    </lineage>
</organism>
<proteinExistence type="predicted"/>
<protein>
    <recommendedName>
        <fullName evidence="4">Secreted protein</fullName>
    </recommendedName>
</protein>
<name>A0A9P0CDK5_BEMTA</name>
<reference evidence="2" key="1">
    <citation type="submission" date="2021-12" db="EMBL/GenBank/DDBJ databases">
        <authorList>
            <person name="King R."/>
        </authorList>
    </citation>
    <scope>NUCLEOTIDE SEQUENCE</scope>
</reference>
<keyword evidence="3" id="KW-1185">Reference proteome</keyword>
<dbReference type="Proteomes" id="UP001152759">
    <property type="component" value="Chromosome 4"/>
</dbReference>
<gene>
    <name evidence="2" type="ORF">BEMITA_LOCUS7805</name>
</gene>
<feature type="signal peptide" evidence="1">
    <location>
        <begin position="1"/>
        <end position="21"/>
    </location>
</feature>
<keyword evidence="1" id="KW-0732">Signal</keyword>
<dbReference type="EMBL" id="OU963865">
    <property type="protein sequence ID" value="CAH0771004.1"/>
    <property type="molecule type" value="Genomic_DNA"/>
</dbReference>
<feature type="chain" id="PRO_5040505378" description="Secreted protein" evidence="1">
    <location>
        <begin position="22"/>
        <end position="143"/>
    </location>
</feature>
<evidence type="ECO:0000313" key="2">
    <source>
        <dbReference type="EMBL" id="CAH0771004.1"/>
    </source>
</evidence>